<dbReference type="AlphaFoldDB" id="A0A521F1S2"/>
<dbReference type="NCBIfam" id="TIGR03519">
    <property type="entry name" value="T9SS_PorP_fam"/>
    <property type="match status" value="1"/>
</dbReference>
<dbReference type="EMBL" id="WKKG01000008">
    <property type="protein sequence ID" value="MRX69429.1"/>
    <property type="molecule type" value="Genomic_DNA"/>
</dbReference>
<evidence type="ECO:0000313" key="3">
    <source>
        <dbReference type="Proteomes" id="UP000317289"/>
    </source>
</evidence>
<dbReference type="EMBL" id="FXTA01000006">
    <property type="protein sequence ID" value="SMO90135.1"/>
    <property type="molecule type" value="Genomic_DNA"/>
</dbReference>
<dbReference type="InterPro" id="IPR019861">
    <property type="entry name" value="PorP/SprF_Bacteroidetes"/>
</dbReference>
<accession>A0A521F1S2</accession>
<evidence type="ECO:0000313" key="1">
    <source>
        <dbReference type="EMBL" id="MRX69429.1"/>
    </source>
</evidence>
<organism evidence="2 3">
    <name type="scientific">Flavobacterium resistens</name>
    <dbReference type="NCBI Taxonomy" id="443612"/>
    <lineage>
        <taxon>Bacteria</taxon>
        <taxon>Pseudomonadati</taxon>
        <taxon>Bacteroidota</taxon>
        <taxon>Flavobacteriia</taxon>
        <taxon>Flavobacteriales</taxon>
        <taxon>Flavobacteriaceae</taxon>
        <taxon>Flavobacterium</taxon>
    </lineage>
</organism>
<dbReference type="Proteomes" id="UP000317289">
    <property type="component" value="Unassembled WGS sequence"/>
</dbReference>
<evidence type="ECO:0000313" key="2">
    <source>
        <dbReference type="EMBL" id="SMO90135.1"/>
    </source>
</evidence>
<keyword evidence="4" id="KW-1185">Reference proteome</keyword>
<reference evidence="1 4" key="2">
    <citation type="submission" date="2019-11" db="EMBL/GenBank/DDBJ databases">
        <title>Flavobacterium resistens genome.</title>
        <authorList>
            <person name="Wilson V.M."/>
            <person name="Newman J.D."/>
        </authorList>
    </citation>
    <scope>NUCLEOTIDE SEQUENCE [LARGE SCALE GENOMIC DNA]</scope>
    <source>
        <strain evidence="1 4">DSM 19382</strain>
    </source>
</reference>
<name>A0A521F1S2_9FLAO</name>
<protein>
    <submittedName>
        <fullName evidence="1">Type IX secretion system membrane protein PorP/SprF</fullName>
    </submittedName>
    <submittedName>
        <fullName evidence="2">Type IX secretion system membrane protein, PorP/SprF family</fullName>
    </submittedName>
</protein>
<dbReference type="OrthoDB" id="1114455at2"/>
<proteinExistence type="predicted"/>
<sequence length="304" mass="33833">MKITVLVFFILVSFHRCYSQQQSQYTQYMYNTMSINPGYIGTRGVPSVFGLYRAQWVGLDGAPETANFSIQSPVAQNGQGVGLSIINEQIGPSTETIFSIGYSRPIQLSESITMSLGVSGSIDFLQVDFNKLNVYDPDDPYFTGILSEVSPNIGAGVYFHSSSWYFGLSVPQILETKFYDDVKISVASQKMHFYAIGGYVFKLNENIQFKPASMVKAVKGAPLAVDVSASFLFMDKLTLGIAYRWDAVVSGMAGFQINQSLNIGYAYDYDVTNIGNYNGGSHEIFLRFDLRARTKSRIITPRFF</sequence>
<dbReference type="Proteomes" id="UP000468990">
    <property type="component" value="Unassembled WGS sequence"/>
</dbReference>
<reference evidence="2 3" key="1">
    <citation type="submission" date="2017-05" db="EMBL/GenBank/DDBJ databases">
        <authorList>
            <person name="Varghese N."/>
            <person name="Submissions S."/>
        </authorList>
    </citation>
    <scope>NUCLEOTIDE SEQUENCE [LARGE SCALE GENOMIC DNA]</scope>
    <source>
        <strain evidence="2 3">DSM 19382</strain>
    </source>
</reference>
<dbReference type="RefSeq" id="WP_142452201.1">
    <property type="nucleotide sequence ID" value="NZ_FXTA01000006.1"/>
</dbReference>
<gene>
    <name evidence="1" type="ORF">GJU42_15760</name>
    <name evidence="2" type="ORF">SAMN06265349_106128</name>
</gene>
<evidence type="ECO:0000313" key="4">
    <source>
        <dbReference type="Proteomes" id="UP000468990"/>
    </source>
</evidence>
<dbReference type="Pfam" id="PF11751">
    <property type="entry name" value="PorP_SprF"/>
    <property type="match status" value="1"/>
</dbReference>